<keyword evidence="3" id="KW-0285">Flavoprotein</keyword>
<dbReference type="InterPro" id="IPR002500">
    <property type="entry name" value="PAPS_reduct_dom"/>
</dbReference>
<comment type="pathway">
    <text evidence="1">Cofactor biosynthesis; FAD biosynthesis; FAD from FMN: step 1/1.</text>
</comment>
<evidence type="ECO:0000256" key="6">
    <source>
        <dbReference type="ARBA" id="ARBA00022695"/>
    </source>
</evidence>
<organism evidence="14 15">
    <name type="scientific">Chytriomyces confervae</name>
    <dbReference type="NCBI Taxonomy" id="246404"/>
    <lineage>
        <taxon>Eukaryota</taxon>
        <taxon>Fungi</taxon>
        <taxon>Fungi incertae sedis</taxon>
        <taxon>Chytridiomycota</taxon>
        <taxon>Chytridiomycota incertae sedis</taxon>
        <taxon>Chytridiomycetes</taxon>
        <taxon>Chytridiales</taxon>
        <taxon>Chytriomycetaceae</taxon>
        <taxon>Chytriomyces</taxon>
    </lineage>
</organism>
<evidence type="ECO:0000256" key="9">
    <source>
        <dbReference type="ARBA" id="ARBA00022840"/>
    </source>
</evidence>
<dbReference type="Proteomes" id="UP000320333">
    <property type="component" value="Unassembled WGS sequence"/>
</dbReference>
<keyword evidence="6" id="KW-0548">Nucleotidyltransferase</keyword>
<evidence type="ECO:0000259" key="13">
    <source>
        <dbReference type="Pfam" id="PF01507"/>
    </source>
</evidence>
<keyword evidence="4" id="KW-0288">FMN</keyword>
<name>A0A507FAQ2_9FUNG</name>
<sequence>MPESMQTSFTDTAAATEDARQIILDAVQQFGFVAHRSPIEKNWLICPGAERYHVDSVDGLGISFNGGKDCTVMLHLLKLVLDSYPNNRNNLPRIPCLFVTVSDQFPEVDEFVDRMALSYNLDVFRTSLSMKEGLEAYLKAYPKVKAVLVGTRRTDPYSSNLKPFDPTDNGWPECVRVHPILDWSYTQIWDFLRSYSVDYCCLYDRGYTSLGGIHNTLPNPALRKNNGEFDPAYKLLNGDLERNGRIKRNPSTPLCVNSTSAQSLDQTHEKSR</sequence>
<keyword evidence="5" id="KW-0808">Transferase</keyword>
<dbReference type="EC" id="2.7.7.2" evidence="2"/>
<evidence type="ECO:0000256" key="8">
    <source>
        <dbReference type="ARBA" id="ARBA00022827"/>
    </source>
</evidence>
<dbReference type="AlphaFoldDB" id="A0A507FAQ2"/>
<dbReference type="PANTHER" id="PTHR23293:SF9">
    <property type="entry name" value="FAD SYNTHASE"/>
    <property type="match status" value="1"/>
</dbReference>
<evidence type="ECO:0000256" key="2">
    <source>
        <dbReference type="ARBA" id="ARBA00012393"/>
    </source>
</evidence>
<dbReference type="PANTHER" id="PTHR23293">
    <property type="entry name" value="FAD SYNTHETASE-RELATED FMN ADENYLYLTRANSFERASE"/>
    <property type="match status" value="1"/>
</dbReference>
<keyword evidence="8" id="KW-0274">FAD</keyword>
<proteinExistence type="predicted"/>
<evidence type="ECO:0000256" key="5">
    <source>
        <dbReference type="ARBA" id="ARBA00022679"/>
    </source>
</evidence>
<evidence type="ECO:0000313" key="15">
    <source>
        <dbReference type="Proteomes" id="UP000320333"/>
    </source>
</evidence>
<evidence type="ECO:0000256" key="7">
    <source>
        <dbReference type="ARBA" id="ARBA00022741"/>
    </source>
</evidence>
<comment type="catalytic activity">
    <reaction evidence="12">
        <text>FMN + ATP + H(+) = FAD + diphosphate</text>
        <dbReference type="Rhea" id="RHEA:17237"/>
        <dbReference type="ChEBI" id="CHEBI:15378"/>
        <dbReference type="ChEBI" id="CHEBI:30616"/>
        <dbReference type="ChEBI" id="CHEBI:33019"/>
        <dbReference type="ChEBI" id="CHEBI:57692"/>
        <dbReference type="ChEBI" id="CHEBI:58210"/>
        <dbReference type="EC" id="2.7.7.2"/>
    </reaction>
</comment>
<dbReference type="OrthoDB" id="270728at2759"/>
<protein>
    <recommendedName>
        <fullName evidence="2">FAD synthase</fullName>
        <ecNumber evidence="2">2.7.7.2</ecNumber>
    </recommendedName>
    <alternativeName>
        <fullName evidence="10">FAD pyrophosphorylase</fullName>
    </alternativeName>
    <alternativeName>
        <fullName evidence="11">FMN adenylyltransferase</fullName>
    </alternativeName>
</protein>
<dbReference type="EMBL" id="QEAP01000191">
    <property type="protein sequence ID" value="TPX73353.1"/>
    <property type="molecule type" value="Genomic_DNA"/>
</dbReference>
<comment type="caution">
    <text evidence="14">The sequence shown here is derived from an EMBL/GenBank/DDBJ whole genome shotgun (WGS) entry which is preliminary data.</text>
</comment>
<evidence type="ECO:0000256" key="12">
    <source>
        <dbReference type="ARBA" id="ARBA00049494"/>
    </source>
</evidence>
<accession>A0A507FAQ2</accession>
<feature type="domain" description="Phosphoadenosine phosphosulphate reductase" evidence="13">
    <location>
        <begin position="62"/>
        <end position="218"/>
    </location>
</feature>
<dbReference type="CDD" id="cd23948">
    <property type="entry name" value="FAD_synthase"/>
    <property type="match status" value="1"/>
</dbReference>
<reference evidence="14 15" key="1">
    <citation type="journal article" date="2019" name="Sci. Rep.">
        <title>Comparative genomics of chytrid fungi reveal insights into the obligate biotrophic and pathogenic lifestyle of Synchytrium endobioticum.</title>
        <authorList>
            <person name="van de Vossenberg B.T.L.H."/>
            <person name="Warris S."/>
            <person name="Nguyen H.D.T."/>
            <person name="van Gent-Pelzer M.P.E."/>
            <person name="Joly D.L."/>
            <person name="van de Geest H.C."/>
            <person name="Bonants P.J.M."/>
            <person name="Smith D.S."/>
            <person name="Levesque C.A."/>
            <person name="van der Lee T.A.J."/>
        </authorList>
    </citation>
    <scope>NUCLEOTIDE SEQUENCE [LARGE SCALE GENOMIC DNA]</scope>
    <source>
        <strain evidence="14 15">CBS 675.73</strain>
    </source>
</reference>
<keyword evidence="7" id="KW-0547">Nucleotide-binding</keyword>
<dbReference type="GO" id="GO:0005524">
    <property type="term" value="F:ATP binding"/>
    <property type="evidence" value="ECO:0007669"/>
    <property type="project" value="UniProtKB-KW"/>
</dbReference>
<evidence type="ECO:0000256" key="1">
    <source>
        <dbReference type="ARBA" id="ARBA00004726"/>
    </source>
</evidence>
<keyword evidence="9" id="KW-0067">ATP-binding</keyword>
<evidence type="ECO:0000256" key="3">
    <source>
        <dbReference type="ARBA" id="ARBA00022630"/>
    </source>
</evidence>
<dbReference type="SUPFAM" id="SSF52402">
    <property type="entry name" value="Adenine nucleotide alpha hydrolases-like"/>
    <property type="match status" value="1"/>
</dbReference>
<dbReference type="STRING" id="246404.A0A507FAQ2"/>
<dbReference type="GO" id="GO:0006747">
    <property type="term" value="P:FAD biosynthetic process"/>
    <property type="evidence" value="ECO:0007669"/>
    <property type="project" value="TreeGrafter"/>
</dbReference>
<dbReference type="Pfam" id="PF01507">
    <property type="entry name" value="PAPS_reduct"/>
    <property type="match status" value="1"/>
</dbReference>
<evidence type="ECO:0000256" key="10">
    <source>
        <dbReference type="ARBA" id="ARBA00031145"/>
    </source>
</evidence>
<dbReference type="Gene3D" id="3.40.50.620">
    <property type="entry name" value="HUPs"/>
    <property type="match status" value="1"/>
</dbReference>
<gene>
    <name evidence="14" type="ORF">CcCBS67573_g05373</name>
</gene>
<dbReference type="GO" id="GO:0003919">
    <property type="term" value="F:FMN adenylyltransferase activity"/>
    <property type="evidence" value="ECO:0007669"/>
    <property type="project" value="UniProtKB-EC"/>
</dbReference>
<evidence type="ECO:0000256" key="11">
    <source>
        <dbReference type="ARBA" id="ARBA00031871"/>
    </source>
</evidence>
<evidence type="ECO:0000313" key="14">
    <source>
        <dbReference type="EMBL" id="TPX73353.1"/>
    </source>
</evidence>
<dbReference type="InterPro" id="IPR014729">
    <property type="entry name" value="Rossmann-like_a/b/a_fold"/>
</dbReference>
<keyword evidence="15" id="KW-1185">Reference proteome</keyword>
<evidence type="ECO:0000256" key="4">
    <source>
        <dbReference type="ARBA" id="ARBA00022643"/>
    </source>
</evidence>